<gene>
    <name evidence="1" type="ORF">QR46_1921</name>
</gene>
<evidence type="ECO:0000313" key="1">
    <source>
        <dbReference type="EMBL" id="KWX14103.1"/>
    </source>
</evidence>
<proteinExistence type="predicted"/>
<dbReference type="EMBL" id="JXTI01000044">
    <property type="protein sequence ID" value="KWX14103.1"/>
    <property type="molecule type" value="Genomic_DNA"/>
</dbReference>
<accession>A0A132NVI3</accession>
<reference evidence="1 2" key="1">
    <citation type="journal article" date="2015" name="Mol. Biochem. Parasitol.">
        <title>Identification of polymorphic genes for use in assemblage B genotyping assays through comparative genomics of multiple assemblage B Giardia duodenalis isolates.</title>
        <authorList>
            <person name="Wielinga C."/>
            <person name="Thompson R.C."/>
            <person name="Monis P."/>
            <person name="Ryan U."/>
        </authorList>
    </citation>
    <scope>NUCLEOTIDE SEQUENCE [LARGE SCALE GENOMIC DNA]</scope>
    <source>
        <strain evidence="1 2">BAH15c1</strain>
    </source>
</reference>
<dbReference type="AlphaFoldDB" id="A0A132NVI3"/>
<evidence type="ECO:0000313" key="2">
    <source>
        <dbReference type="Proteomes" id="UP000070089"/>
    </source>
</evidence>
<dbReference type="SUPFAM" id="SSF47473">
    <property type="entry name" value="EF-hand"/>
    <property type="match status" value="1"/>
</dbReference>
<dbReference type="OrthoDB" id="10249687at2759"/>
<organism evidence="1 2">
    <name type="scientific">Giardia duodenalis assemblage B</name>
    <dbReference type="NCBI Taxonomy" id="1394984"/>
    <lineage>
        <taxon>Eukaryota</taxon>
        <taxon>Metamonada</taxon>
        <taxon>Diplomonadida</taxon>
        <taxon>Hexamitidae</taxon>
        <taxon>Giardiinae</taxon>
        <taxon>Giardia</taxon>
    </lineage>
</organism>
<comment type="caution">
    <text evidence="1">The sequence shown here is derived from an EMBL/GenBank/DDBJ whole genome shotgun (WGS) entry which is preliminary data.</text>
</comment>
<dbReference type="VEuPathDB" id="GiardiaDB:QR46_1921"/>
<sequence length="201" mass="23402">MLFQSELFFRHVLQVDNLKARSFSENYQLFHKQYSIGKFQEWYKKCCGRDGRIGLMRFMALLAEFCELSEHRAIQFFHTFDLYQNGRLDATDIYLIFSLMIANTWNLRVLFLHQHHTNIIPYLQLDTGDVVSLSELLNLVSCAGVQPFIIARVLQHLSKDFAMESASISTAINFLFACFLEQDRLDSKGEVEYDSLYSKAA</sequence>
<dbReference type="InterPro" id="IPR011992">
    <property type="entry name" value="EF-hand-dom_pair"/>
</dbReference>
<dbReference type="Proteomes" id="UP000070089">
    <property type="component" value="Unassembled WGS sequence"/>
</dbReference>
<name>A0A132NVI3_GIAIN</name>
<protein>
    <recommendedName>
        <fullName evidence="3">EF-hand domain-containing protein</fullName>
    </recommendedName>
</protein>
<evidence type="ECO:0008006" key="3">
    <source>
        <dbReference type="Google" id="ProtNLM"/>
    </source>
</evidence>